<dbReference type="InterPro" id="IPR029058">
    <property type="entry name" value="AB_hydrolase_fold"/>
</dbReference>
<gene>
    <name evidence="2" type="ORF">JOF59_000525</name>
</gene>
<reference evidence="2 3" key="1">
    <citation type="submission" date="2021-03" db="EMBL/GenBank/DDBJ databases">
        <title>Sequencing the genomes of 1000 actinobacteria strains.</title>
        <authorList>
            <person name="Klenk H.-P."/>
        </authorList>
    </citation>
    <scope>NUCLEOTIDE SEQUENCE [LARGE SCALE GENOMIC DNA]</scope>
    <source>
        <strain evidence="2 3">DSM 40843</strain>
    </source>
</reference>
<accession>A0ABS4V2J6</accession>
<evidence type="ECO:0000259" key="1">
    <source>
        <dbReference type="Pfam" id="PF00561"/>
    </source>
</evidence>
<evidence type="ECO:0000313" key="2">
    <source>
        <dbReference type="EMBL" id="MBP2358125.1"/>
    </source>
</evidence>
<sequence>MEDQSVVDVGDVRLAYRTWGDAFGSPVVLLHGLGGSSASWEAVGGLLGEEWRVYALDLRGHGESDWPDEYTFEQMTEDVLGFLDACELDRVGIVGHSMGGVVAYLLAEEHADRVERLVLVETPPPFPGQVVDGRPSGPVDYDENAVPEIKAQIAAPDPRWEEDLGQIVAPTLMIAGGPESGMPQDRLPDMASLIPDCRLIMLGGGHQVHKRHADQVAQQISEFFTS</sequence>
<dbReference type="PRINTS" id="PR00111">
    <property type="entry name" value="ABHYDROLASE"/>
</dbReference>
<dbReference type="InterPro" id="IPR050266">
    <property type="entry name" value="AB_hydrolase_sf"/>
</dbReference>
<protein>
    <submittedName>
        <fullName evidence="2">Pimeloyl-ACP methyl ester carboxylesterase</fullName>
    </submittedName>
</protein>
<organism evidence="2 3">
    <name type="scientific">Streptomyces clavifer</name>
    <dbReference type="NCBI Taxonomy" id="68188"/>
    <lineage>
        <taxon>Bacteria</taxon>
        <taxon>Bacillati</taxon>
        <taxon>Actinomycetota</taxon>
        <taxon>Actinomycetes</taxon>
        <taxon>Kitasatosporales</taxon>
        <taxon>Streptomycetaceae</taxon>
        <taxon>Streptomyces</taxon>
    </lineage>
</organism>
<evidence type="ECO:0000313" key="3">
    <source>
        <dbReference type="Proteomes" id="UP001519311"/>
    </source>
</evidence>
<dbReference type="SUPFAM" id="SSF53474">
    <property type="entry name" value="alpha/beta-Hydrolases"/>
    <property type="match status" value="1"/>
</dbReference>
<dbReference type="PANTHER" id="PTHR43798:SF33">
    <property type="entry name" value="HYDROLASE, PUTATIVE (AFU_ORTHOLOGUE AFUA_2G14860)-RELATED"/>
    <property type="match status" value="1"/>
</dbReference>
<dbReference type="Proteomes" id="UP001519311">
    <property type="component" value="Unassembled WGS sequence"/>
</dbReference>
<feature type="domain" description="AB hydrolase-1" evidence="1">
    <location>
        <begin position="26"/>
        <end position="131"/>
    </location>
</feature>
<dbReference type="PANTHER" id="PTHR43798">
    <property type="entry name" value="MONOACYLGLYCEROL LIPASE"/>
    <property type="match status" value="1"/>
</dbReference>
<comment type="caution">
    <text evidence="2">The sequence shown here is derived from an EMBL/GenBank/DDBJ whole genome shotgun (WGS) entry which is preliminary data.</text>
</comment>
<proteinExistence type="predicted"/>
<keyword evidence="3" id="KW-1185">Reference proteome</keyword>
<dbReference type="RefSeq" id="WP_209469418.1">
    <property type="nucleotide sequence ID" value="NZ_BMWJ01000002.1"/>
</dbReference>
<dbReference type="InterPro" id="IPR000073">
    <property type="entry name" value="AB_hydrolase_1"/>
</dbReference>
<name>A0ABS4V2J6_9ACTN</name>
<dbReference type="Pfam" id="PF00561">
    <property type="entry name" value="Abhydrolase_1"/>
    <property type="match status" value="1"/>
</dbReference>
<dbReference type="EMBL" id="JAGINS010000001">
    <property type="protein sequence ID" value="MBP2358125.1"/>
    <property type="molecule type" value="Genomic_DNA"/>
</dbReference>
<dbReference type="Gene3D" id="3.40.50.1820">
    <property type="entry name" value="alpha/beta hydrolase"/>
    <property type="match status" value="2"/>
</dbReference>